<comment type="caution">
    <text evidence="5">The sequence shown here is derived from an EMBL/GenBank/DDBJ whole genome shotgun (WGS) entry which is preliminary data.</text>
</comment>
<proteinExistence type="inferred from homology"/>
<name>E4L983_9FIRM</name>
<feature type="chain" id="PRO_5003184935" evidence="4">
    <location>
        <begin position="26"/>
        <end position="138"/>
    </location>
</feature>
<accession>E4L983</accession>
<dbReference type="Gene3D" id="3.30.910.20">
    <property type="entry name" value="Skp domain"/>
    <property type="match status" value="1"/>
</dbReference>
<protein>
    <submittedName>
        <fullName evidence="5">Outer membrane protein</fullName>
    </submittedName>
</protein>
<feature type="region of interest" description="Disordered" evidence="3">
    <location>
        <begin position="59"/>
        <end position="80"/>
    </location>
</feature>
<evidence type="ECO:0000313" key="5">
    <source>
        <dbReference type="EMBL" id="EFR42598.1"/>
    </source>
</evidence>
<evidence type="ECO:0000256" key="4">
    <source>
        <dbReference type="SAM" id="SignalP"/>
    </source>
</evidence>
<dbReference type="GO" id="GO:0051082">
    <property type="term" value="F:unfolded protein binding"/>
    <property type="evidence" value="ECO:0007669"/>
    <property type="project" value="InterPro"/>
</dbReference>
<evidence type="ECO:0000256" key="3">
    <source>
        <dbReference type="SAM" id="MobiDB-lite"/>
    </source>
</evidence>
<feature type="signal peptide" evidence="4">
    <location>
        <begin position="1"/>
        <end position="25"/>
    </location>
</feature>
<dbReference type="InterPro" id="IPR005632">
    <property type="entry name" value="Chaperone_Skp"/>
</dbReference>
<evidence type="ECO:0000313" key="6">
    <source>
        <dbReference type="Proteomes" id="UP000004594"/>
    </source>
</evidence>
<dbReference type="RefSeq" id="WP_007554887.1">
    <property type="nucleotide sequence ID" value="NZ_AENT01000024.1"/>
</dbReference>
<gene>
    <name evidence="5" type="ORF">HMPREF9220_0306</name>
</gene>
<feature type="compositionally biased region" description="Low complexity" evidence="3">
    <location>
        <begin position="71"/>
        <end position="80"/>
    </location>
</feature>
<dbReference type="Proteomes" id="UP000004594">
    <property type="component" value="Unassembled WGS sequence"/>
</dbReference>
<dbReference type="GO" id="GO:0005829">
    <property type="term" value="C:cytosol"/>
    <property type="evidence" value="ECO:0007669"/>
    <property type="project" value="TreeGrafter"/>
</dbReference>
<dbReference type="GO" id="GO:0050821">
    <property type="term" value="P:protein stabilization"/>
    <property type="evidence" value="ECO:0007669"/>
    <property type="project" value="TreeGrafter"/>
</dbReference>
<dbReference type="SMART" id="SM00935">
    <property type="entry name" value="OmpH"/>
    <property type="match status" value="1"/>
</dbReference>
<reference evidence="5 6" key="1">
    <citation type="submission" date="2010-11" db="EMBL/GenBank/DDBJ databases">
        <authorList>
            <person name="Durkin A.S."/>
            <person name="Madupu R."/>
            <person name="Torralba M."/>
            <person name="Gillis M."/>
            <person name="Methe B."/>
            <person name="Sutton G."/>
            <person name="Nelson K.E."/>
        </authorList>
    </citation>
    <scope>NUCLEOTIDE SEQUENCE [LARGE SCALE GENOMIC DNA]</scope>
    <source>
        <strain evidence="5 6">UPII 345-E</strain>
    </source>
</reference>
<dbReference type="PANTHER" id="PTHR35089">
    <property type="entry name" value="CHAPERONE PROTEIN SKP"/>
    <property type="match status" value="1"/>
</dbReference>
<sequence>MKMNKLVAVVAAGMITMGAAVSASAAGVGYVNVAALLRAHPKFERAQLELQSTEQKLSADFEKNAKNKTPQQQQQLLGEAQRQLAEKQQSVMAPIQRDIVNAIKSVRKEKGLDIIIDQAAVIDGGEDVTAAVAQKVAK</sequence>
<dbReference type="eggNOG" id="COG2825">
    <property type="taxonomic scope" value="Bacteria"/>
</dbReference>
<dbReference type="OrthoDB" id="1634308at2"/>
<comment type="similarity">
    <text evidence="1">Belongs to the Skp family.</text>
</comment>
<dbReference type="AlphaFoldDB" id="E4L983"/>
<dbReference type="Pfam" id="PF03938">
    <property type="entry name" value="OmpH"/>
    <property type="match status" value="1"/>
</dbReference>
<dbReference type="InterPro" id="IPR024930">
    <property type="entry name" value="Skp_dom_sf"/>
</dbReference>
<organism evidence="5 6">
    <name type="scientific">Dialister micraerophilus UPII 345-E</name>
    <dbReference type="NCBI Taxonomy" id="910314"/>
    <lineage>
        <taxon>Bacteria</taxon>
        <taxon>Bacillati</taxon>
        <taxon>Bacillota</taxon>
        <taxon>Negativicutes</taxon>
        <taxon>Veillonellales</taxon>
        <taxon>Veillonellaceae</taxon>
        <taxon>Dialister</taxon>
    </lineage>
</organism>
<evidence type="ECO:0000256" key="1">
    <source>
        <dbReference type="ARBA" id="ARBA00009091"/>
    </source>
</evidence>
<dbReference type="EMBL" id="AENT01000024">
    <property type="protein sequence ID" value="EFR42598.1"/>
    <property type="molecule type" value="Genomic_DNA"/>
</dbReference>
<evidence type="ECO:0000256" key="2">
    <source>
        <dbReference type="ARBA" id="ARBA00022729"/>
    </source>
</evidence>
<keyword evidence="2 4" id="KW-0732">Signal</keyword>
<dbReference type="PANTHER" id="PTHR35089:SF1">
    <property type="entry name" value="CHAPERONE PROTEIN SKP"/>
    <property type="match status" value="1"/>
</dbReference>
<dbReference type="SUPFAM" id="SSF111384">
    <property type="entry name" value="OmpH-like"/>
    <property type="match status" value="1"/>
</dbReference>